<dbReference type="Proteomes" id="UP000399805">
    <property type="component" value="Unassembled WGS sequence"/>
</dbReference>
<reference evidence="3 4" key="1">
    <citation type="submission" date="2019-09" db="EMBL/GenBank/DDBJ databases">
        <authorList>
            <person name="Leyn A S."/>
        </authorList>
    </citation>
    <scope>NUCLEOTIDE SEQUENCE [LARGE SCALE GENOMIC DNA]</scope>
    <source>
        <strain evidence="3">AA231_1</strain>
    </source>
</reference>
<evidence type="ECO:0000256" key="2">
    <source>
        <dbReference type="SAM" id="Phobius"/>
    </source>
</evidence>
<evidence type="ECO:0000313" key="3">
    <source>
        <dbReference type="EMBL" id="VVJ15222.1"/>
    </source>
</evidence>
<name>A0A6I8LEC4_9PSEU</name>
<proteinExistence type="predicted"/>
<feature type="transmembrane region" description="Helical" evidence="2">
    <location>
        <begin position="110"/>
        <end position="133"/>
    </location>
</feature>
<evidence type="ECO:0000313" key="4">
    <source>
        <dbReference type="Proteomes" id="UP000399805"/>
    </source>
</evidence>
<organism evidence="3 4">
    <name type="scientific">Amycolatopsis camponoti</name>
    <dbReference type="NCBI Taxonomy" id="2606593"/>
    <lineage>
        <taxon>Bacteria</taxon>
        <taxon>Bacillati</taxon>
        <taxon>Actinomycetota</taxon>
        <taxon>Actinomycetes</taxon>
        <taxon>Pseudonocardiales</taxon>
        <taxon>Pseudonocardiaceae</taxon>
        <taxon>Amycolatopsis</taxon>
    </lineage>
</organism>
<gene>
    <name evidence="3" type="ORF">AA23TX_00243</name>
</gene>
<feature type="region of interest" description="Disordered" evidence="1">
    <location>
        <begin position="1"/>
        <end position="24"/>
    </location>
</feature>
<evidence type="ECO:0008006" key="5">
    <source>
        <dbReference type="Google" id="ProtNLM"/>
    </source>
</evidence>
<keyword evidence="2" id="KW-1133">Transmembrane helix</keyword>
<dbReference type="RefSeq" id="WP_155540753.1">
    <property type="nucleotide sequence ID" value="NZ_CABVGP010000001.1"/>
</dbReference>
<accession>A0A6I8LEC4</accession>
<keyword evidence="2" id="KW-0812">Transmembrane</keyword>
<keyword evidence="4" id="KW-1185">Reference proteome</keyword>
<protein>
    <recommendedName>
        <fullName evidence="5">DUF4190 domain-containing protein</fullName>
    </recommendedName>
</protein>
<feature type="transmembrane region" description="Helical" evidence="2">
    <location>
        <begin position="57"/>
        <end position="75"/>
    </location>
</feature>
<dbReference type="EMBL" id="CABVGP010000001">
    <property type="protein sequence ID" value="VVJ15222.1"/>
    <property type="molecule type" value="Genomic_DNA"/>
</dbReference>
<sequence>MTTPDHYSPPQPEDPAAHAPIPVQPGWQPQPNPISVPLPAQPYPAVAGPYPMLRTSGLCVAGMIVGILALLGFWIPFGDVLMGLLAIGLSWAGMAQAAKPGFTGRGMGIAGLVCGIIAMIPAIIVVVIFITAATTCGIYC</sequence>
<keyword evidence="2" id="KW-0472">Membrane</keyword>
<evidence type="ECO:0000256" key="1">
    <source>
        <dbReference type="SAM" id="MobiDB-lite"/>
    </source>
</evidence>
<feature type="transmembrane region" description="Helical" evidence="2">
    <location>
        <begin position="81"/>
        <end position="98"/>
    </location>
</feature>
<dbReference type="AlphaFoldDB" id="A0A6I8LEC4"/>